<accession>A0A8J2PHW0</accession>
<reference evidence="1" key="1">
    <citation type="submission" date="2021-06" db="EMBL/GenBank/DDBJ databases">
        <authorList>
            <person name="Hodson N. C."/>
            <person name="Mongue J. A."/>
            <person name="Jaron S. K."/>
        </authorList>
    </citation>
    <scope>NUCLEOTIDE SEQUENCE</scope>
</reference>
<dbReference type="AlphaFoldDB" id="A0A8J2PHW0"/>
<proteinExistence type="predicted"/>
<gene>
    <name evidence="1" type="ORF">AFUS01_LOCUS26581</name>
</gene>
<organism evidence="1 2">
    <name type="scientific">Allacma fusca</name>
    <dbReference type="NCBI Taxonomy" id="39272"/>
    <lineage>
        <taxon>Eukaryota</taxon>
        <taxon>Metazoa</taxon>
        <taxon>Ecdysozoa</taxon>
        <taxon>Arthropoda</taxon>
        <taxon>Hexapoda</taxon>
        <taxon>Collembola</taxon>
        <taxon>Symphypleona</taxon>
        <taxon>Sminthuridae</taxon>
        <taxon>Allacma</taxon>
    </lineage>
</organism>
<dbReference type="Proteomes" id="UP000708208">
    <property type="component" value="Unassembled WGS sequence"/>
</dbReference>
<sequence>TNYLEASLAVTAELSF</sequence>
<protein>
    <submittedName>
        <fullName evidence="1">Uncharacterized protein</fullName>
    </submittedName>
</protein>
<keyword evidence="2" id="KW-1185">Reference proteome</keyword>
<feature type="non-terminal residue" evidence="1">
    <location>
        <position position="1"/>
    </location>
</feature>
<evidence type="ECO:0000313" key="2">
    <source>
        <dbReference type="Proteomes" id="UP000708208"/>
    </source>
</evidence>
<name>A0A8J2PHW0_9HEXA</name>
<comment type="caution">
    <text evidence="1">The sequence shown here is derived from an EMBL/GenBank/DDBJ whole genome shotgun (WGS) entry which is preliminary data.</text>
</comment>
<evidence type="ECO:0000313" key="1">
    <source>
        <dbReference type="EMBL" id="CAG7815935.1"/>
    </source>
</evidence>
<dbReference type="EMBL" id="CAJVCH010356922">
    <property type="protein sequence ID" value="CAG7815935.1"/>
    <property type="molecule type" value="Genomic_DNA"/>
</dbReference>